<dbReference type="CDD" id="cd07302">
    <property type="entry name" value="CHD"/>
    <property type="match status" value="1"/>
</dbReference>
<evidence type="ECO:0000313" key="6">
    <source>
        <dbReference type="EMBL" id="KAG7344624.1"/>
    </source>
</evidence>
<dbReference type="PANTHER" id="PTHR11920:SF335">
    <property type="entry name" value="GUANYLATE CYCLASE"/>
    <property type="match status" value="1"/>
</dbReference>
<evidence type="ECO:0000256" key="2">
    <source>
        <dbReference type="ARBA" id="ARBA00023239"/>
    </source>
</evidence>
<evidence type="ECO:0000256" key="3">
    <source>
        <dbReference type="SAM" id="MobiDB-lite"/>
    </source>
</evidence>
<sequence length="1194" mass="133061">MVQSDDKEALSVVKEDPPQADEDGSSQNLNSRSSYTSKNQLDEDSGTGGISQAKSIEMDNDSKCMKTSRILILIGLLLTGVIAGGVTYFFVSKNEQMFFENESDMYAYKIEMAIQHKTRSLQSIMKTMAVTVASYAHTAVTPWPFVTFPFYEAVASQFRNVSGAEIIALAPLVQGSQEQEEWALYSLGHQGWLDQSYAVAGWDIEPFPIQGTVYDVLDNGAIVKATSDVTMPLWQTSPPPKDTGIINYNLLSNDSVRMSHAAASSTKYGQLGPIMDTSSILRDDSLHEGNHNPESLFLQPVLDLDESLSSTQPVVVASLVASILWDLFLSNLYDSTDGGDGMIGVFQSICPNQDIPQVFTYQLNGVKAIYLGEGDLHDPTYNHLVHSTDLLAEEEDSNVCEYNVDIYPSAIVEENETTSTPVIFAVVMAMLFLGVAIFFLVYDYSVQRRQREAIAEAARSDAIVSSLFPAEIRDRLLNSNDDEPENNIKKQNKFASIGNSNKEFEKNSDAVGQKFRLKTYLDEEGEEAAAANAKAGVVLESKPIADLFPNTTVLFADIAGFTAWSSVREPSQVFTLLETVYKAFDKTAKRRKVFKVETVGDCYVAVTGLPDPVDDHAVIMCKFARECLTQFNQLASQLEVILGPDTGDLNVRVGIHSGPVTAGVLRGDKSRFQLFGDTVNTAARIESSGMRDRIHLSHETAELLHAAGKSNWMLRRTDTIVAKGKGEMQTYWLLTNDELASGVSVEASKSTTAAPLPIVKALQPRLAKTTLDVLDPESSLPPKIKRLVDWNVDVLKKLLKQIVAKRNAENKEKFDMNHPMMMKHEMNIGSDTYVLNEVTEIICLPGYSNVKLEVDPNKVTLPDGVEQQLRLYVSSIAAMHRDNPFHNFEHASHVMMSVSKLLSRIVAPDEVLHGENEEEELAFNLHDHTYGITSDPLTQFSVVLAALIHDVDHSGVSNAQLIKEGAKIAEVFKQKSVAEQNSIVLAWDRLMESRFTALRGSIYSDPEELKRFRQLMVNTVMATDIFDKELQALRKNRWDTAFNINQDPTRKSTIDDDRNRKATIVIEHLIQASDVAHTMQHWHIYQKWNERLFAEMMHAYQHDRLGFNPADGWYQGEIGFFDNYIIPLAKKLKDCGVFGVSSDEYLNYATENRREWADKGEEVVKRMVAKYSTAKDEESSSPVPPVENTSATTN</sequence>
<feature type="transmembrane region" description="Helical" evidence="4">
    <location>
        <begin position="422"/>
        <end position="442"/>
    </location>
</feature>
<accession>A0A9K3PGZ7</accession>
<organism evidence="6 8">
    <name type="scientific">Nitzschia inconspicua</name>
    <dbReference type="NCBI Taxonomy" id="303405"/>
    <lineage>
        <taxon>Eukaryota</taxon>
        <taxon>Sar</taxon>
        <taxon>Stramenopiles</taxon>
        <taxon>Ochrophyta</taxon>
        <taxon>Bacillariophyta</taxon>
        <taxon>Bacillariophyceae</taxon>
        <taxon>Bacillariophycidae</taxon>
        <taxon>Bacillariales</taxon>
        <taxon>Bacillariaceae</taxon>
        <taxon>Nitzschia</taxon>
    </lineage>
</organism>
<dbReference type="GO" id="GO:0035556">
    <property type="term" value="P:intracellular signal transduction"/>
    <property type="evidence" value="ECO:0007669"/>
    <property type="project" value="InterPro"/>
</dbReference>
<protein>
    <submittedName>
        <fullName evidence="6">Adenylate/guanylate cyclase</fullName>
    </submittedName>
</protein>
<gene>
    <name evidence="7" type="ORF">IV203_019045</name>
    <name evidence="6" type="ORF">IV203_022632</name>
</gene>
<feature type="region of interest" description="Disordered" evidence="3">
    <location>
        <begin position="1"/>
        <end position="54"/>
    </location>
</feature>
<dbReference type="InterPro" id="IPR050401">
    <property type="entry name" value="Cyclic_nucleotide_synthase"/>
</dbReference>
<dbReference type="Pfam" id="PF00233">
    <property type="entry name" value="PDEase_I"/>
    <property type="match status" value="1"/>
</dbReference>
<dbReference type="Pfam" id="PF00211">
    <property type="entry name" value="Guanylate_cyc"/>
    <property type="match status" value="1"/>
</dbReference>
<dbReference type="OrthoDB" id="432756at2759"/>
<reference evidence="6" key="2">
    <citation type="submission" date="2021-04" db="EMBL/GenBank/DDBJ databases">
        <authorList>
            <person name="Podell S."/>
        </authorList>
    </citation>
    <scope>NUCLEOTIDE SEQUENCE</scope>
    <source>
        <strain evidence="6">Hildebrandi</strain>
    </source>
</reference>
<dbReference type="EMBL" id="JAGRRH010000023">
    <property type="protein sequence ID" value="KAG7344624.1"/>
    <property type="molecule type" value="Genomic_DNA"/>
</dbReference>
<feature type="compositionally biased region" description="Polar residues" evidence="3">
    <location>
        <begin position="25"/>
        <end position="39"/>
    </location>
</feature>
<keyword evidence="2" id="KW-0456">Lyase</keyword>
<keyword evidence="8" id="KW-1185">Reference proteome</keyword>
<dbReference type="GO" id="GO:0001653">
    <property type="term" value="F:peptide receptor activity"/>
    <property type="evidence" value="ECO:0007669"/>
    <property type="project" value="TreeGrafter"/>
</dbReference>
<dbReference type="SMART" id="SM00471">
    <property type="entry name" value="HDc"/>
    <property type="match status" value="1"/>
</dbReference>
<keyword evidence="1" id="KW-0547">Nucleotide-binding</keyword>
<comment type="caution">
    <text evidence="6">The sequence shown here is derived from an EMBL/GenBank/DDBJ whole genome shotgun (WGS) entry which is preliminary data.</text>
</comment>
<evidence type="ECO:0000256" key="4">
    <source>
        <dbReference type="SAM" id="Phobius"/>
    </source>
</evidence>
<dbReference type="PANTHER" id="PTHR11920">
    <property type="entry name" value="GUANYLYL CYCLASE"/>
    <property type="match status" value="1"/>
</dbReference>
<evidence type="ECO:0000256" key="1">
    <source>
        <dbReference type="ARBA" id="ARBA00022741"/>
    </source>
</evidence>
<dbReference type="GO" id="GO:0007168">
    <property type="term" value="P:receptor guanylyl cyclase signaling pathway"/>
    <property type="evidence" value="ECO:0007669"/>
    <property type="project" value="TreeGrafter"/>
</dbReference>
<dbReference type="AlphaFoldDB" id="A0A9K3PGZ7"/>
<dbReference type="GO" id="GO:0004114">
    <property type="term" value="F:3',5'-cyclic-nucleotide phosphodiesterase activity"/>
    <property type="evidence" value="ECO:0007669"/>
    <property type="project" value="InterPro"/>
</dbReference>
<evidence type="ECO:0000259" key="5">
    <source>
        <dbReference type="PROSITE" id="PS50125"/>
    </source>
</evidence>
<keyword evidence="4" id="KW-0472">Membrane</keyword>
<evidence type="ECO:0000313" key="8">
    <source>
        <dbReference type="Proteomes" id="UP000693970"/>
    </source>
</evidence>
<feature type="transmembrane region" description="Helical" evidence="4">
    <location>
        <begin position="70"/>
        <end position="91"/>
    </location>
</feature>
<dbReference type="GO" id="GO:0004383">
    <property type="term" value="F:guanylate cyclase activity"/>
    <property type="evidence" value="ECO:0007669"/>
    <property type="project" value="TreeGrafter"/>
</dbReference>
<dbReference type="Proteomes" id="UP000693970">
    <property type="component" value="Unassembled WGS sequence"/>
</dbReference>
<dbReference type="InterPro" id="IPR001054">
    <property type="entry name" value="A/G_cyclase"/>
</dbReference>
<dbReference type="GO" id="GO:0000166">
    <property type="term" value="F:nucleotide binding"/>
    <property type="evidence" value="ECO:0007669"/>
    <property type="project" value="UniProtKB-KW"/>
</dbReference>
<feature type="region of interest" description="Disordered" evidence="3">
    <location>
        <begin position="1172"/>
        <end position="1194"/>
    </location>
</feature>
<name>A0A9K3PGZ7_9STRA</name>
<dbReference type="SMART" id="SM00044">
    <property type="entry name" value="CYCc"/>
    <property type="match status" value="1"/>
</dbReference>
<dbReference type="EMBL" id="JAGRRH010000004">
    <property type="protein sequence ID" value="KAG7370475.1"/>
    <property type="molecule type" value="Genomic_DNA"/>
</dbReference>
<dbReference type="PROSITE" id="PS50125">
    <property type="entry name" value="GUANYLATE_CYCLASE_2"/>
    <property type="match status" value="1"/>
</dbReference>
<feature type="domain" description="Guanylate cyclase" evidence="5">
    <location>
        <begin position="552"/>
        <end position="686"/>
    </location>
</feature>
<evidence type="ECO:0000313" key="7">
    <source>
        <dbReference type="EMBL" id="KAG7370475.1"/>
    </source>
</evidence>
<dbReference type="InterPro" id="IPR002073">
    <property type="entry name" value="PDEase_catalytic_dom"/>
</dbReference>
<reference evidence="6" key="1">
    <citation type="journal article" date="2021" name="Sci. Rep.">
        <title>Diploid genomic architecture of Nitzschia inconspicua, an elite biomass production diatom.</title>
        <authorList>
            <person name="Oliver A."/>
            <person name="Podell S."/>
            <person name="Pinowska A."/>
            <person name="Traller J.C."/>
            <person name="Smith S.R."/>
            <person name="McClure R."/>
            <person name="Beliaev A."/>
            <person name="Bohutskyi P."/>
            <person name="Hill E.A."/>
            <person name="Rabines A."/>
            <person name="Zheng H."/>
            <person name="Allen L.Z."/>
            <person name="Kuo A."/>
            <person name="Grigoriev I.V."/>
            <person name="Allen A.E."/>
            <person name="Hazlebeck D."/>
            <person name="Allen E.E."/>
        </authorList>
    </citation>
    <scope>NUCLEOTIDE SEQUENCE</scope>
    <source>
        <strain evidence="6">Hildebrandi</strain>
    </source>
</reference>
<proteinExistence type="predicted"/>
<dbReference type="GO" id="GO:0004016">
    <property type="term" value="F:adenylate cyclase activity"/>
    <property type="evidence" value="ECO:0007669"/>
    <property type="project" value="TreeGrafter"/>
</dbReference>
<keyword evidence="4" id="KW-0812">Transmembrane</keyword>
<keyword evidence="4" id="KW-1133">Transmembrane helix</keyword>
<feature type="compositionally biased region" description="Basic and acidic residues" evidence="3">
    <location>
        <begin position="1"/>
        <end position="17"/>
    </location>
</feature>
<dbReference type="InterPro" id="IPR003607">
    <property type="entry name" value="HD/PDEase_dom"/>
</dbReference>
<dbReference type="GO" id="GO:0005886">
    <property type="term" value="C:plasma membrane"/>
    <property type="evidence" value="ECO:0007669"/>
    <property type="project" value="TreeGrafter"/>
</dbReference>